<proteinExistence type="predicted"/>
<evidence type="ECO:0000313" key="3">
    <source>
        <dbReference type="Proteomes" id="UP000183508"/>
    </source>
</evidence>
<dbReference type="EMBL" id="FPBV01000037">
    <property type="protein sequence ID" value="SFV07580.1"/>
    <property type="molecule type" value="Genomic_DNA"/>
</dbReference>
<dbReference type="STRING" id="392015.SAMN05421543_1376"/>
<protein>
    <submittedName>
        <fullName evidence="2">Predicted transport protein</fullName>
    </submittedName>
</protein>
<accession>A0A1I7LCY9</accession>
<dbReference type="Proteomes" id="UP000183508">
    <property type="component" value="Unassembled WGS sequence"/>
</dbReference>
<dbReference type="GO" id="GO:0003676">
    <property type="term" value="F:nucleic acid binding"/>
    <property type="evidence" value="ECO:0007669"/>
    <property type="project" value="InterPro"/>
</dbReference>
<dbReference type="OrthoDB" id="9798761at2"/>
<dbReference type="Pfam" id="PF18899">
    <property type="entry name" value="DUF5655"/>
    <property type="match status" value="1"/>
</dbReference>
<dbReference type="InterPro" id="IPR011856">
    <property type="entry name" value="tRNA_endonuc-like_dom_sf"/>
</dbReference>
<dbReference type="InterPro" id="IPR043714">
    <property type="entry name" value="DUF5655"/>
</dbReference>
<name>A0A1I7LCY9_9BACL</name>
<organism evidence="2 3">
    <name type="scientific">Alicyclobacillus macrosporangiidus</name>
    <dbReference type="NCBI Taxonomy" id="392015"/>
    <lineage>
        <taxon>Bacteria</taxon>
        <taxon>Bacillati</taxon>
        <taxon>Bacillota</taxon>
        <taxon>Bacilli</taxon>
        <taxon>Bacillales</taxon>
        <taxon>Alicyclobacillaceae</taxon>
        <taxon>Alicyclobacillus</taxon>
    </lineage>
</organism>
<reference evidence="3" key="1">
    <citation type="submission" date="2016-10" db="EMBL/GenBank/DDBJ databases">
        <authorList>
            <person name="Varghese N."/>
        </authorList>
    </citation>
    <scope>NUCLEOTIDE SEQUENCE [LARGE SCALE GENOMIC DNA]</scope>
    <source>
        <strain evidence="3">DSM 17980</strain>
    </source>
</reference>
<gene>
    <name evidence="2" type="ORF">SAMN05421543_1376</name>
</gene>
<sequence length="305" mass="35703">MSDIKLFRINGKVEELPGSSMAVEKSLQTLFEKNLEILLGVRFLESEYSTGPIHRGRIDTLGIDEDHSPVIIEYKRATNENVINQGLYYLDWLLDHKAVFHLLIQRKLGHAEADAIEWASLRLICIAGDYTKFDEHAVQQINRQIELFRYRRYGNEFLMLERVNVPQNVKVVEDKHRSSEASPAMVPFKDFAYFADQLEGELLNIYTAFRDYMLALGDDIEVKRLKYYEAYKRIRNVATVVTQPQKRDILVYIYRSPEMDWRTMDCVREVDKMGHWGTGDLEITLRSIDDLEKVKPLLEKAYERS</sequence>
<dbReference type="AlphaFoldDB" id="A0A1I7LCY9"/>
<evidence type="ECO:0000313" key="2">
    <source>
        <dbReference type="EMBL" id="SFV07580.1"/>
    </source>
</evidence>
<evidence type="ECO:0000259" key="1">
    <source>
        <dbReference type="Pfam" id="PF18899"/>
    </source>
</evidence>
<dbReference type="RefSeq" id="WP_074956549.1">
    <property type="nucleotide sequence ID" value="NZ_FPBV01000037.1"/>
</dbReference>
<dbReference type="Gene3D" id="3.40.1350.10">
    <property type="match status" value="1"/>
</dbReference>
<keyword evidence="3" id="KW-1185">Reference proteome</keyword>
<feature type="domain" description="DUF5655" evidence="1">
    <location>
        <begin position="193"/>
        <end position="303"/>
    </location>
</feature>